<sequence>MEVSSYIPLPNTNSINKTPSQPYKSHEPQDGGADKGISIFWDNEFSANENACKHHKFGEPVTRPDVRRHSPEPQQKY</sequence>
<dbReference type="Proteomes" id="UP000188268">
    <property type="component" value="Unassembled WGS sequence"/>
</dbReference>
<reference evidence="2 3" key="1">
    <citation type="submission" date="2013-09" db="EMBL/GenBank/DDBJ databases">
        <title>Corchorus capsularis genome sequencing.</title>
        <authorList>
            <person name="Alam M."/>
            <person name="Haque M.S."/>
            <person name="Islam M.S."/>
            <person name="Emdad E.M."/>
            <person name="Islam M.M."/>
            <person name="Ahmed B."/>
            <person name="Halim A."/>
            <person name="Hossen Q.M.M."/>
            <person name="Hossain M.Z."/>
            <person name="Ahmed R."/>
            <person name="Khan M.M."/>
            <person name="Islam R."/>
            <person name="Rashid M.M."/>
            <person name="Khan S.A."/>
            <person name="Rahman M.S."/>
            <person name="Alam M."/>
        </authorList>
    </citation>
    <scope>NUCLEOTIDE SEQUENCE [LARGE SCALE GENOMIC DNA]</scope>
    <source>
        <strain evidence="3">cv. CVL-1</strain>
        <tissue evidence="2">Whole seedling</tissue>
    </source>
</reference>
<feature type="compositionally biased region" description="Basic and acidic residues" evidence="1">
    <location>
        <begin position="62"/>
        <end position="71"/>
    </location>
</feature>
<protein>
    <submittedName>
        <fullName evidence="2">Uncharacterized protein</fullName>
    </submittedName>
</protein>
<gene>
    <name evidence="2" type="ORF">CCACVL1_28982</name>
</gene>
<feature type="region of interest" description="Disordered" evidence="1">
    <location>
        <begin position="55"/>
        <end position="77"/>
    </location>
</feature>
<evidence type="ECO:0000313" key="3">
    <source>
        <dbReference type="Proteomes" id="UP000188268"/>
    </source>
</evidence>
<dbReference type="AlphaFoldDB" id="A0A1R3G4I9"/>
<comment type="caution">
    <text evidence="2">The sequence shown here is derived from an EMBL/GenBank/DDBJ whole genome shotgun (WGS) entry which is preliminary data.</text>
</comment>
<dbReference type="Gramene" id="OMO52950">
    <property type="protein sequence ID" value="OMO52950"/>
    <property type="gene ID" value="CCACVL1_28982"/>
</dbReference>
<organism evidence="2 3">
    <name type="scientific">Corchorus capsularis</name>
    <name type="common">Jute</name>
    <dbReference type="NCBI Taxonomy" id="210143"/>
    <lineage>
        <taxon>Eukaryota</taxon>
        <taxon>Viridiplantae</taxon>
        <taxon>Streptophyta</taxon>
        <taxon>Embryophyta</taxon>
        <taxon>Tracheophyta</taxon>
        <taxon>Spermatophyta</taxon>
        <taxon>Magnoliopsida</taxon>
        <taxon>eudicotyledons</taxon>
        <taxon>Gunneridae</taxon>
        <taxon>Pentapetalae</taxon>
        <taxon>rosids</taxon>
        <taxon>malvids</taxon>
        <taxon>Malvales</taxon>
        <taxon>Malvaceae</taxon>
        <taxon>Grewioideae</taxon>
        <taxon>Apeibeae</taxon>
        <taxon>Corchorus</taxon>
    </lineage>
</organism>
<feature type="region of interest" description="Disordered" evidence="1">
    <location>
        <begin position="1"/>
        <end position="37"/>
    </location>
</feature>
<feature type="compositionally biased region" description="Basic and acidic residues" evidence="1">
    <location>
        <begin position="24"/>
        <end position="33"/>
    </location>
</feature>
<dbReference type="EMBL" id="AWWV01015367">
    <property type="protein sequence ID" value="OMO52950.1"/>
    <property type="molecule type" value="Genomic_DNA"/>
</dbReference>
<evidence type="ECO:0000313" key="2">
    <source>
        <dbReference type="EMBL" id="OMO52950.1"/>
    </source>
</evidence>
<proteinExistence type="predicted"/>
<keyword evidence="3" id="KW-1185">Reference proteome</keyword>
<accession>A0A1R3G4I9</accession>
<name>A0A1R3G4I9_COCAP</name>
<feature type="compositionally biased region" description="Polar residues" evidence="1">
    <location>
        <begin position="10"/>
        <end position="23"/>
    </location>
</feature>
<evidence type="ECO:0000256" key="1">
    <source>
        <dbReference type="SAM" id="MobiDB-lite"/>
    </source>
</evidence>